<dbReference type="RefSeq" id="WP_099325560.1">
    <property type="nucleotide sequence ID" value="NZ_CP049055.1"/>
</dbReference>
<evidence type="ECO:0000313" key="3">
    <source>
        <dbReference type="Proteomes" id="UP000221734"/>
    </source>
</evidence>
<dbReference type="OrthoDB" id="198301at2"/>
<evidence type="ECO:0000313" key="1">
    <source>
        <dbReference type="EMBL" id="QII14025.1"/>
    </source>
</evidence>
<dbReference type="EMBL" id="CP049055">
    <property type="protein sequence ID" value="QII14025.1"/>
    <property type="molecule type" value="Genomic_DNA"/>
</dbReference>
<name>A0A2C9CJF3_KUEST</name>
<reference evidence="3" key="2">
    <citation type="submission" date="2017-10" db="EMBL/GenBank/DDBJ databases">
        <authorList>
            <person name="Frank J."/>
        </authorList>
    </citation>
    <scope>NUCLEOTIDE SEQUENCE [LARGE SCALE GENOMIC DNA]</scope>
</reference>
<protein>
    <recommendedName>
        <fullName evidence="5">DUF1318 domain-containing protein</fullName>
    </recommendedName>
</protein>
<dbReference type="Pfam" id="PF07027">
    <property type="entry name" value="DUF1318"/>
    <property type="match status" value="1"/>
</dbReference>
<reference evidence="1 4" key="3">
    <citation type="submission" date="2020-02" db="EMBL/GenBank/DDBJ databases">
        <title>Newly sequenced genome of strain CSTR1 showed variability in Candidatus Kuenenia stuttgartiensis genomes.</title>
        <authorList>
            <person name="Ding C."/>
            <person name="Adrian L."/>
        </authorList>
    </citation>
    <scope>NUCLEOTIDE SEQUENCE [LARGE SCALE GENOMIC DNA]</scope>
    <source>
        <strain evidence="1 4">CSTR1</strain>
    </source>
</reference>
<dbReference type="Proteomes" id="UP000501926">
    <property type="component" value="Chromosome"/>
</dbReference>
<gene>
    <name evidence="1" type="ORF">KsCSTR_46470</name>
    <name evidence="2" type="ORF">KSMBR1_2409</name>
</gene>
<dbReference type="EMBL" id="LT934425">
    <property type="protein sequence ID" value="SOH04897.1"/>
    <property type="molecule type" value="Genomic_DNA"/>
</dbReference>
<evidence type="ECO:0000313" key="4">
    <source>
        <dbReference type="Proteomes" id="UP000501926"/>
    </source>
</evidence>
<reference evidence="2" key="1">
    <citation type="submission" date="2017-10" db="EMBL/GenBank/DDBJ databases">
        <authorList>
            <person name="Banno H."/>
            <person name="Chua N.-H."/>
        </authorList>
    </citation>
    <scope>NUCLEOTIDE SEQUENCE [LARGE SCALE GENOMIC DNA]</scope>
    <source>
        <strain evidence="2">Kuenenia_mbr1_ru-nijmegen</strain>
    </source>
</reference>
<dbReference type="Proteomes" id="UP000221734">
    <property type="component" value="Chromosome Kuenenia_stuttgartiensis_MBR1"/>
</dbReference>
<keyword evidence="3" id="KW-1185">Reference proteome</keyword>
<sequence length="126" mass="14292">MKSNFFAMFFLILLSGICPVATVIFADNIQTIKVQMEKRLPLIVELKSKGIIGENNTGYLQYVQANRENEEVVNAENEDRKKVYAIIAKKEGASIGQVGSRRALQIAKKALKGDWLQDRNGKWYQK</sequence>
<dbReference type="InterPro" id="IPR008309">
    <property type="entry name" value="YdbL"/>
</dbReference>
<organism evidence="2 3">
    <name type="scientific">Kuenenia stuttgartiensis</name>
    <dbReference type="NCBI Taxonomy" id="174633"/>
    <lineage>
        <taxon>Bacteria</taxon>
        <taxon>Pseudomonadati</taxon>
        <taxon>Planctomycetota</taxon>
        <taxon>Candidatus Brocadiia</taxon>
        <taxon>Candidatus Brocadiales</taxon>
        <taxon>Candidatus Brocadiaceae</taxon>
        <taxon>Candidatus Kuenenia</taxon>
    </lineage>
</organism>
<evidence type="ECO:0000313" key="2">
    <source>
        <dbReference type="EMBL" id="SOH04897.1"/>
    </source>
</evidence>
<evidence type="ECO:0008006" key="5">
    <source>
        <dbReference type="Google" id="ProtNLM"/>
    </source>
</evidence>
<accession>A0A2C9CJF3</accession>
<dbReference type="KEGG" id="kst:KSMBR1_2409"/>
<proteinExistence type="predicted"/>
<dbReference type="AlphaFoldDB" id="A0A2C9CJF3"/>